<evidence type="ECO:0000259" key="1">
    <source>
        <dbReference type="PROSITE" id="PS50206"/>
    </source>
</evidence>
<organism evidence="2 3">
    <name type="scientific">Streptomyces meridianus</name>
    <dbReference type="NCBI Taxonomy" id="2938945"/>
    <lineage>
        <taxon>Bacteria</taxon>
        <taxon>Bacillati</taxon>
        <taxon>Actinomycetota</taxon>
        <taxon>Actinomycetes</taxon>
        <taxon>Kitasatosporales</taxon>
        <taxon>Streptomycetaceae</taxon>
        <taxon>Streptomyces</taxon>
    </lineage>
</organism>
<dbReference type="PROSITE" id="PS50206">
    <property type="entry name" value="RHODANESE_3"/>
    <property type="match status" value="1"/>
</dbReference>
<evidence type="ECO:0000313" key="2">
    <source>
        <dbReference type="EMBL" id="MCM2576839.1"/>
    </source>
</evidence>
<name>A0ABT0X312_9ACTN</name>
<proteinExistence type="predicted"/>
<evidence type="ECO:0000313" key="3">
    <source>
        <dbReference type="Proteomes" id="UP001167160"/>
    </source>
</evidence>
<comment type="caution">
    <text evidence="2">The sequence shown here is derived from an EMBL/GenBank/DDBJ whole genome shotgun (WGS) entry which is preliminary data.</text>
</comment>
<reference evidence="2" key="1">
    <citation type="journal article" date="2023" name="Int. J. Syst. Evol. Microbiol.">
        <title>Streptomyces meridianus sp. nov. isolated from brackish water of the Tagus estuary in Alcochete, Portugal.</title>
        <authorList>
            <person name="Santos J.D.N."/>
            <person name="Klimek D."/>
            <person name="Calusinska M."/>
            <person name="Lobo Da Cunha A."/>
            <person name="Catita J."/>
            <person name="Goncalves H."/>
            <person name="Gonzalez I."/>
            <person name="Reyes F."/>
            <person name="Lage O.M."/>
        </authorList>
    </citation>
    <scope>NUCLEOTIDE SEQUENCE</scope>
    <source>
        <strain evidence="2">MTZ3.1</strain>
    </source>
</reference>
<accession>A0ABT0X312</accession>
<dbReference type="Gene3D" id="3.40.250.10">
    <property type="entry name" value="Rhodanese-like domain"/>
    <property type="match status" value="1"/>
</dbReference>
<feature type="domain" description="Rhodanese" evidence="1">
    <location>
        <begin position="55"/>
        <end position="98"/>
    </location>
</feature>
<protein>
    <recommendedName>
        <fullName evidence="1">Rhodanese domain-containing protein</fullName>
    </recommendedName>
</protein>
<dbReference type="InterPro" id="IPR001763">
    <property type="entry name" value="Rhodanese-like_dom"/>
</dbReference>
<dbReference type="RefSeq" id="WP_251410540.1">
    <property type="nucleotide sequence ID" value="NZ_JAMQGM010000013.1"/>
</dbReference>
<keyword evidence="3" id="KW-1185">Reference proteome</keyword>
<dbReference type="InterPro" id="IPR036873">
    <property type="entry name" value="Rhodanese-like_dom_sf"/>
</dbReference>
<gene>
    <name evidence="2" type="ORF">M1E25_05620</name>
</gene>
<sequence>MSFTDDHLIPLVDAGLGNTSYLLDLGDGRAPAVDASRDLRTLHAPSAATAPPGAVVMCGHGERAMTAAGLLARNGAGTPAVLTGGAAVWANATGRTLEESA</sequence>
<dbReference type="SUPFAM" id="SSF52821">
    <property type="entry name" value="Rhodanese/Cell cycle control phosphatase"/>
    <property type="match status" value="1"/>
</dbReference>
<dbReference type="EMBL" id="JAMQGM010000013">
    <property type="protein sequence ID" value="MCM2576839.1"/>
    <property type="molecule type" value="Genomic_DNA"/>
</dbReference>
<dbReference type="Proteomes" id="UP001167160">
    <property type="component" value="Unassembled WGS sequence"/>
</dbReference>